<feature type="region of interest" description="Disordered" evidence="1">
    <location>
        <begin position="321"/>
        <end position="350"/>
    </location>
</feature>
<keyword evidence="3" id="KW-1185">Reference proteome</keyword>
<dbReference type="Gene3D" id="3.10.450.50">
    <property type="match status" value="1"/>
</dbReference>
<proteinExistence type="predicted"/>
<sequence length="350" mass="38027">MDAGVLLYWVPLGAGGHVVRLNGRLYEAWCARREHRPPTPLFHAALEIHLDDWSYAVEMAPAWGSSAGQGGVVATGPVGLRPLGRSRFFRYEVRAWRGGTIPDASYAVASPVSVSADRDRAAAVLDLAPQVPALTWGRDELGTGEMWNSNSLVAWLLAGTGHDVSALSPPRGGRAPGWRSGLALATNQASVPAAGSRRGPTLQVKRGFSACRKVASMAQGEASNGRTRVEYLLGVPLDADVVRQWPQMREAVHGSQLIGDVEGSFEELTLEVGRRLELDDVIVVEWTCNYGDGRLYRNVTIGELEGGRAVKVTDYWGEPTTTPQWRRDLTSPLEMPADGIWPDNEHLGHH</sequence>
<dbReference type="EMBL" id="BAAAQR010000005">
    <property type="protein sequence ID" value="GAA2145059.1"/>
    <property type="molecule type" value="Genomic_DNA"/>
</dbReference>
<protein>
    <recommendedName>
        <fullName evidence="4">SnoaL-like domain-containing protein</fullName>
    </recommendedName>
</protein>
<evidence type="ECO:0000256" key="1">
    <source>
        <dbReference type="SAM" id="MobiDB-lite"/>
    </source>
</evidence>
<dbReference type="Proteomes" id="UP001501771">
    <property type="component" value="Unassembled WGS sequence"/>
</dbReference>
<dbReference type="SUPFAM" id="SSF54427">
    <property type="entry name" value="NTF2-like"/>
    <property type="match status" value="1"/>
</dbReference>
<name>A0ABN2ZNQ1_9ACTN</name>
<evidence type="ECO:0000313" key="3">
    <source>
        <dbReference type="Proteomes" id="UP001501771"/>
    </source>
</evidence>
<dbReference type="RefSeq" id="WP_344150732.1">
    <property type="nucleotide sequence ID" value="NZ_BAAAQR010000005.1"/>
</dbReference>
<comment type="caution">
    <text evidence="2">The sequence shown here is derived from an EMBL/GenBank/DDBJ whole genome shotgun (WGS) entry which is preliminary data.</text>
</comment>
<dbReference type="InterPro" id="IPR032710">
    <property type="entry name" value="NTF2-like_dom_sf"/>
</dbReference>
<gene>
    <name evidence="2" type="ORF">GCM10009844_19340</name>
</gene>
<evidence type="ECO:0008006" key="4">
    <source>
        <dbReference type="Google" id="ProtNLM"/>
    </source>
</evidence>
<reference evidence="2 3" key="1">
    <citation type="journal article" date="2019" name="Int. J. Syst. Evol. Microbiol.">
        <title>The Global Catalogue of Microorganisms (GCM) 10K type strain sequencing project: providing services to taxonomists for standard genome sequencing and annotation.</title>
        <authorList>
            <consortium name="The Broad Institute Genomics Platform"/>
            <consortium name="The Broad Institute Genome Sequencing Center for Infectious Disease"/>
            <person name="Wu L."/>
            <person name="Ma J."/>
        </authorList>
    </citation>
    <scope>NUCLEOTIDE SEQUENCE [LARGE SCALE GENOMIC DNA]</scope>
    <source>
        <strain evidence="2 3">JCM 16022</strain>
    </source>
</reference>
<organism evidence="2 3">
    <name type="scientific">Nocardioides koreensis</name>
    <dbReference type="NCBI Taxonomy" id="433651"/>
    <lineage>
        <taxon>Bacteria</taxon>
        <taxon>Bacillati</taxon>
        <taxon>Actinomycetota</taxon>
        <taxon>Actinomycetes</taxon>
        <taxon>Propionibacteriales</taxon>
        <taxon>Nocardioidaceae</taxon>
        <taxon>Nocardioides</taxon>
    </lineage>
</organism>
<accession>A0ABN2ZNQ1</accession>
<evidence type="ECO:0000313" key="2">
    <source>
        <dbReference type="EMBL" id="GAA2145059.1"/>
    </source>
</evidence>